<feature type="chain" id="PRO_5026755096" evidence="1">
    <location>
        <begin position="23"/>
        <end position="202"/>
    </location>
</feature>
<protein>
    <submittedName>
        <fullName evidence="2">Uncharacterized protein</fullName>
    </submittedName>
</protein>
<dbReference type="EMBL" id="JAAIJQ010000125">
    <property type="protein sequence ID" value="NEV64935.1"/>
    <property type="molecule type" value="Genomic_DNA"/>
</dbReference>
<feature type="signal peptide" evidence="1">
    <location>
        <begin position="1"/>
        <end position="22"/>
    </location>
</feature>
<evidence type="ECO:0000313" key="3">
    <source>
        <dbReference type="Proteomes" id="UP000483379"/>
    </source>
</evidence>
<dbReference type="AlphaFoldDB" id="A0A6M0K908"/>
<gene>
    <name evidence="2" type="ORF">G3446_24230</name>
</gene>
<evidence type="ECO:0000256" key="1">
    <source>
        <dbReference type="SAM" id="SignalP"/>
    </source>
</evidence>
<dbReference type="RefSeq" id="WP_164456174.1">
    <property type="nucleotide sequence ID" value="NZ_JAAIJQ010000125.1"/>
</dbReference>
<organism evidence="2 3">
    <name type="scientific">Thiorhodococcus minor</name>
    <dbReference type="NCBI Taxonomy" id="57489"/>
    <lineage>
        <taxon>Bacteria</taxon>
        <taxon>Pseudomonadati</taxon>
        <taxon>Pseudomonadota</taxon>
        <taxon>Gammaproteobacteria</taxon>
        <taxon>Chromatiales</taxon>
        <taxon>Chromatiaceae</taxon>
        <taxon>Thiorhodococcus</taxon>
    </lineage>
</organism>
<name>A0A6M0K908_9GAMM</name>
<sequence length="202" mass="21281">MRVLVRNLVAVVTMLVASSAMAAPEWYVGHSFVYNASGNLCTFMRFRADSFTVAQADILYAHLGDQLVAHAEEGATFSHTTPSAALAAGQTGEQAAADFLSQGVGACTVAGEPVDGVMFISAFGCDYQNQAQMCIRLYVDTGDKDLTQSGIARGPTGVDGVFVRRPVWDASAGLVYAGAVDLPYAIESNLGKLAEGLSLFRD</sequence>
<accession>A0A6M0K908</accession>
<reference evidence="2 3" key="1">
    <citation type="submission" date="2020-02" db="EMBL/GenBank/DDBJ databases">
        <title>Genome sequences of Thiorhodococcus mannitoliphagus and Thiorhodococcus minor, purple sulfur photosynthetic bacteria in the gammaproteobacterial family, Chromatiaceae.</title>
        <authorList>
            <person name="Aviles F.A."/>
            <person name="Meyer T.E."/>
            <person name="Kyndt J.A."/>
        </authorList>
    </citation>
    <scope>NUCLEOTIDE SEQUENCE [LARGE SCALE GENOMIC DNA]</scope>
    <source>
        <strain evidence="2 3">DSM 11518</strain>
    </source>
</reference>
<evidence type="ECO:0000313" key="2">
    <source>
        <dbReference type="EMBL" id="NEV64935.1"/>
    </source>
</evidence>
<proteinExistence type="predicted"/>
<keyword evidence="3" id="KW-1185">Reference proteome</keyword>
<keyword evidence="1" id="KW-0732">Signal</keyword>
<comment type="caution">
    <text evidence="2">The sequence shown here is derived from an EMBL/GenBank/DDBJ whole genome shotgun (WGS) entry which is preliminary data.</text>
</comment>
<dbReference type="Proteomes" id="UP000483379">
    <property type="component" value="Unassembled WGS sequence"/>
</dbReference>